<feature type="transmembrane region" description="Helical" evidence="6">
    <location>
        <begin position="87"/>
        <end position="106"/>
    </location>
</feature>
<dbReference type="InterPro" id="IPR011701">
    <property type="entry name" value="MFS"/>
</dbReference>
<keyword evidence="4 6" id="KW-1133">Transmembrane helix</keyword>
<protein>
    <submittedName>
        <fullName evidence="8">DHA1 family inner membrane transport protein</fullName>
    </submittedName>
</protein>
<evidence type="ECO:0000313" key="9">
    <source>
        <dbReference type="Proteomes" id="UP001549257"/>
    </source>
</evidence>
<evidence type="ECO:0000256" key="2">
    <source>
        <dbReference type="ARBA" id="ARBA00022475"/>
    </source>
</evidence>
<dbReference type="InterPro" id="IPR020846">
    <property type="entry name" value="MFS_dom"/>
</dbReference>
<evidence type="ECO:0000256" key="3">
    <source>
        <dbReference type="ARBA" id="ARBA00022692"/>
    </source>
</evidence>
<feature type="transmembrane region" description="Helical" evidence="6">
    <location>
        <begin position="146"/>
        <end position="169"/>
    </location>
</feature>
<evidence type="ECO:0000259" key="7">
    <source>
        <dbReference type="PROSITE" id="PS50850"/>
    </source>
</evidence>
<dbReference type="Pfam" id="PF07690">
    <property type="entry name" value="MFS_1"/>
    <property type="match status" value="1"/>
</dbReference>
<feature type="transmembrane region" description="Helical" evidence="6">
    <location>
        <begin position="12"/>
        <end position="34"/>
    </location>
</feature>
<dbReference type="InterPro" id="IPR050189">
    <property type="entry name" value="MFS_Efflux_Transporters"/>
</dbReference>
<organism evidence="8 9">
    <name type="scientific">Conyzicola nivalis</name>
    <dbReference type="NCBI Taxonomy" id="1477021"/>
    <lineage>
        <taxon>Bacteria</taxon>
        <taxon>Bacillati</taxon>
        <taxon>Actinomycetota</taxon>
        <taxon>Actinomycetes</taxon>
        <taxon>Micrococcales</taxon>
        <taxon>Microbacteriaceae</taxon>
        <taxon>Conyzicola</taxon>
    </lineage>
</organism>
<evidence type="ECO:0000256" key="6">
    <source>
        <dbReference type="SAM" id="Phobius"/>
    </source>
</evidence>
<feature type="domain" description="Major facilitator superfamily (MFS) profile" evidence="7">
    <location>
        <begin position="12"/>
        <end position="396"/>
    </location>
</feature>
<comment type="caution">
    <text evidence="8">The sequence shown here is derived from an EMBL/GenBank/DDBJ whole genome shotgun (WGS) entry which is preliminary data.</text>
</comment>
<feature type="transmembrane region" description="Helical" evidence="6">
    <location>
        <begin position="175"/>
        <end position="197"/>
    </location>
</feature>
<comment type="subcellular location">
    <subcellularLocation>
        <location evidence="1">Cell membrane</location>
        <topology evidence="1">Multi-pass membrane protein</topology>
    </subcellularLocation>
</comment>
<dbReference type="EMBL" id="JBEPSJ010000001">
    <property type="protein sequence ID" value="MET4580723.1"/>
    <property type="molecule type" value="Genomic_DNA"/>
</dbReference>
<evidence type="ECO:0000256" key="5">
    <source>
        <dbReference type="ARBA" id="ARBA00023136"/>
    </source>
</evidence>
<keyword evidence="5 6" id="KW-0472">Membrane</keyword>
<dbReference type="CDD" id="cd17324">
    <property type="entry name" value="MFS_NepI_like"/>
    <property type="match status" value="1"/>
</dbReference>
<feature type="transmembrane region" description="Helical" evidence="6">
    <location>
        <begin position="347"/>
        <end position="369"/>
    </location>
</feature>
<dbReference type="SUPFAM" id="SSF103473">
    <property type="entry name" value="MFS general substrate transporter"/>
    <property type="match status" value="1"/>
</dbReference>
<evidence type="ECO:0000256" key="1">
    <source>
        <dbReference type="ARBA" id="ARBA00004651"/>
    </source>
</evidence>
<feature type="transmembrane region" description="Helical" evidence="6">
    <location>
        <begin position="112"/>
        <end position="134"/>
    </location>
</feature>
<dbReference type="PROSITE" id="PS50850">
    <property type="entry name" value="MFS"/>
    <property type="match status" value="1"/>
</dbReference>
<feature type="transmembrane region" description="Helical" evidence="6">
    <location>
        <begin position="308"/>
        <end position="326"/>
    </location>
</feature>
<name>A0ABV2QJM1_9MICO</name>
<keyword evidence="9" id="KW-1185">Reference proteome</keyword>
<dbReference type="Gene3D" id="1.20.1250.20">
    <property type="entry name" value="MFS general substrate transporter like domains"/>
    <property type="match status" value="1"/>
</dbReference>
<evidence type="ECO:0000256" key="4">
    <source>
        <dbReference type="ARBA" id="ARBA00022989"/>
    </source>
</evidence>
<keyword evidence="3 6" id="KW-0812">Transmembrane</keyword>
<dbReference type="PANTHER" id="PTHR43124">
    <property type="entry name" value="PURINE EFFLUX PUMP PBUE"/>
    <property type="match status" value="1"/>
</dbReference>
<accession>A0ABV2QJM1</accession>
<proteinExistence type="predicted"/>
<keyword evidence="2" id="KW-1003">Cell membrane</keyword>
<gene>
    <name evidence="8" type="ORF">ABIE21_000213</name>
</gene>
<dbReference type="Proteomes" id="UP001549257">
    <property type="component" value="Unassembled WGS sequence"/>
</dbReference>
<feature type="transmembrane region" description="Helical" evidence="6">
    <location>
        <begin position="54"/>
        <end position="80"/>
    </location>
</feature>
<feature type="transmembrane region" description="Helical" evidence="6">
    <location>
        <begin position="252"/>
        <end position="271"/>
    </location>
</feature>
<evidence type="ECO:0000313" key="8">
    <source>
        <dbReference type="EMBL" id="MET4580723.1"/>
    </source>
</evidence>
<dbReference type="PANTHER" id="PTHR43124:SF3">
    <property type="entry name" value="CHLORAMPHENICOL EFFLUX PUMP RV0191"/>
    <property type="match status" value="1"/>
</dbReference>
<sequence length="405" mass="41459">MSGLSPARVRLALLALALGGFGIGTTEFVAMGLIENLARDLLPGLYADRPTEAIAQAGWLITAYALGVVVGAPTIAALSARFPRKQLLLWLLAAFTLATVLSAVLPTFELVLVARFVAGLPHGAYFGIATLVAASLMGEGKRGRGVALVLSGLTIANVIGVPLITLLGQNAGWRVAYLVVASIFALTFVAVALAVPFQAGDRTATLRRELTAFTRPQVWLALLTGAVGFGGFFAVYSYVGPVITKVTMQGDGFIPIALVVIGLGMTVGNLAGGRAADHNVMGTIFVCFGLFAISLAGFALFAQTTVGLLVSLFVVGGAASALSPAVQSRLMDVAGDSQTLAAAANHAALNIGNSLGAYLGGVTIAAGLGYLSPTWVGLALCVPGVALALASVWLQRRRPLTSNSI</sequence>
<feature type="transmembrane region" description="Helical" evidence="6">
    <location>
        <begin position="283"/>
        <end position="302"/>
    </location>
</feature>
<feature type="transmembrane region" description="Helical" evidence="6">
    <location>
        <begin position="218"/>
        <end position="240"/>
    </location>
</feature>
<reference evidence="8 9" key="1">
    <citation type="submission" date="2024-06" db="EMBL/GenBank/DDBJ databases">
        <title>Sorghum-associated microbial communities from plants grown in Nebraska, USA.</title>
        <authorList>
            <person name="Schachtman D."/>
        </authorList>
    </citation>
    <scope>NUCLEOTIDE SEQUENCE [LARGE SCALE GENOMIC DNA]</scope>
    <source>
        <strain evidence="8 9">2857</strain>
    </source>
</reference>
<dbReference type="InterPro" id="IPR036259">
    <property type="entry name" value="MFS_trans_sf"/>
</dbReference>
<feature type="transmembrane region" description="Helical" evidence="6">
    <location>
        <begin position="375"/>
        <end position="394"/>
    </location>
</feature>